<reference evidence="6" key="3">
    <citation type="journal article" date="2017" name="Genome Announc.">
        <title>Genome sequences of Cyberlindnera fabianii 65, Pichia kudriavzevii 129, and Saccharomyces cerevisiae 131 isolated from fermented masau fruits in Zimbabwe.</title>
        <authorList>
            <person name="van Rijswijck I.M.H."/>
            <person name="Derks M.F.L."/>
            <person name="Abee T."/>
            <person name="de Ridder D."/>
            <person name="Smid E.J."/>
        </authorList>
    </citation>
    <scope>NUCLEOTIDE SEQUENCE [LARGE SCALE GENOMIC DNA]</scope>
    <source>
        <strain evidence="6">129</strain>
    </source>
</reference>
<organism evidence="3 5">
    <name type="scientific">Pichia kudriavzevii</name>
    <name type="common">Yeast</name>
    <name type="synonym">Issatchenkia orientalis</name>
    <dbReference type="NCBI Taxonomy" id="4909"/>
    <lineage>
        <taxon>Eukaryota</taxon>
        <taxon>Fungi</taxon>
        <taxon>Dikarya</taxon>
        <taxon>Ascomycota</taxon>
        <taxon>Saccharomycotina</taxon>
        <taxon>Pichiomycetes</taxon>
        <taxon>Pichiales</taxon>
        <taxon>Pichiaceae</taxon>
        <taxon>Pichia</taxon>
    </lineage>
</organism>
<protein>
    <submittedName>
        <fullName evidence="3">Uncharacterized protein</fullName>
    </submittedName>
</protein>
<dbReference type="EMBL" id="MQVM01000022">
    <property type="protein sequence ID" value="ONH72326.1"/>
    <property type="molecule type" value="Genomic_DNA"/>
</dbReference>
<feature type="transmembrane region" description="Helical" evidence="2">
    <location>
        <begin position="158"/>
        <end position="175"/>
    </location>
</feature>
<feature type="transmembrane region" description="Helical" evidence="2">
    <location>
        <begin position="124"/>
        <end position="146"/>
    </location>
</feature>
<dbReference type="HOGENOM" id="CLU_1069833_0_0_1"/>
<feature type="region of interest" description="Disordered" evidence="1">
    <location>
        <begin position="1"/>
        <end position="21"/>
    </location>
</feature>
<proteinExistence type="predicted"/>
<evidence type="ECO:0000313" key="3">
    <source>
        <dbReference type="EMBL" id="KGK39485.1"/>
    </source>
</evidence>
<reference evidence="4" key="4">
    <citation type="submission" date="2017-01" db="EMBL/GenBank/DDBJ databases">
        <authorList>
            <person name="Mah S.A."/>
            <person name="Swanson W.J."/>
            <person name="Moy G.W."/>
            <person name="Vacquier V.D."/>
        </authorList>
    </citation>
    <scope>NUCLEOTIDE SEQUENCE [LARGE SCALE GENOMIC DNA]</scope>
    <source>
        <strain evidence="4">129</strain>
    </source>
</reference>
<keyword evidence="2" id="KW-0472">Membrane</keyword>
<dbReference type="AlphaFoldDB" id="A0A099P3K0"/>
<evidence type="ECO:0000313" key="6">
    <source>
        <dbReference type="Proteomes" id="UP000189274"/>
    </source>
</evidence>
<keyword evidence="2" id="KW-0812">Transmembrane</keyword>
<name>A0A099P3K0_PICKU</name>
<dbReference type="Proteomes" id="UP000189274">
    <property type="component" value="Unassembled WGS sequence"/>
</dbReference>
<reference evidence="3" key="2">
    <citation type="submission" date="2014-08" db="EMBL/GenBank/DDBJ databases">
        <title>Exploiting Issatchenkia orientalis SD108 for Succinic Acid Production.</title>
        <authorList>
            <person name="Xiao H."/>
            <person name="Shao Z."/>
            <person name="Jiang Y."/>
            <person name="Dole S."/>
            <person name="Zhao H."/>
        </authorList>
    </citation>
    <scope>NUCLEOTIDE SEQUENCE [LARGE SCALE GENOMIC DNA]</scope>
    <source>
        <strain evidence="3">SD108</strain>
    </source>
</reference>
<comment type="caution">
    <text evidence="3">The sequence shown here is derived from an EMBL/GenBank/DDBJ whole genome shotgun (WGS) entry which is preliminary data.</text>
</comment>
<dbReference type="VEuPathDB" id="FungiDB:C5L36_0E03840"/>
<keyword evidence="2" id="KW-1133">Transmembrane helix</keyword>
<evidence type="ECO:0000256" key="2">
    <source>
        <dbReference type="SAM" id="Phobius"/>
    </source>
</evidence>
<gene>
    <name evidence="4" type="ORF">BOH78_3907</name>
    <name evidence="3" type="ORF">JL09_g1373</name>
</gene>
<dbReference type="EMBL" id="JQFK01000008">
    <property type="protein sequence ID" value="KGK39485.1"/>
    <property type="molecule type" value="Genomic_DNA"/>
</dbReference>
<reference evidence="5" key="1">
    <citation type="journal article" date="2014" name="Microb. Cell Fact.">
        <title>Exploiting Issatchenkia orientalis SD108 for succinic acid production.</title>
        <authorList>
            <person name="Xiao H."/>
            <person name="Shao Z."/>
            <person name="Jiang Y."/>
            <person name="Dole S."/>
            <person name="Zhao H."/>
        </authorList>
    </citation>
    <scope>NUCLEOTIDE SEQUENCE [LARGE SCALE GENOMIC DNA]</scope>
    <source>
        <strain evidence="5">SD108</strain>
    </source>
</reference>
<dbReference type="Proteomes" id="UP000029867">
    <property type="component" value="Unassembled WGS sequence"/>
</dbReference>
<accession>A0A099P3K0</accession>
<sequence>MTSRKETSGVYKNEFGSTSTTQLTDPPLYSIYGGRNIIDDENEDVKDVNQVNGHVPYEPNDDEPCTGTVYSDGGSIVFSFLRPMFFGITVYKLFQTLHYNDPVIFPSLNLPIDYGSNHGFFNEAFMISLNTIVLDRFLGILITFFWGKSNVAIRERSISQLFVVILGIVYFFRKIAWTSTVHADLIFMLINVIFTRYVGCTLGETVVSLLMFGSSMGVLTLLDNVNGGSQTASNLWRCTFLWFLSVVLLRVRETESGLWV</sequence>
<evidence type="ECO:0000313" key="4">
    <source>
        <dbReference type="EMBL" id="ONH72326.1"/>
    </source>
</evidence>
<evidence type="ECO:0000313" key="5">
    <source>
        <dbReference type="Proteomes" id="UP000029867"/>
    </source>
</evidence>
<evidence type="ECO:0000256" key="1">
    <source>
        <dbReference type="SAM" id="MobiDB-lite"/>
    </source>
</evidence>